<dbReference type="SUPFAM" id="SSF51261">
    <property type="entry name" value="Duplicated hybrid motif"/>
    <property type="match status" value="1"/>
</dbReference>
<dbReference type="AlphaFoldDB" id="A0A5P9Q5P9"/>
<dbReference type="PROSITE" id="PS51093">
    <property type="entry name" value="PTS_EIIA_TYPE_1"/>
    <property type="match status" value="1"/>
</dbReference>
<dbReference type="RefSeq" id="WP_227994456.1">
    <property type="nucleotide sequence ID" value="NZ_BAABIH010000013.1"/>
</dbReference>
<name>A0A5P9Q5P9_9MICO</name>
<dbReference type="GO" id="GO:0009401">
    <property type="term" value="P:phosphoenolpyruvate-dependent sugar phosphotransferase system"/>
    <property type="evidence" value="ECO:0007669"/>
    <property type="project" value="UniProtKB-KW"/>
</dbReference>
<feature type="domain" description="PTS EIIA type-1" evidence="7">
    <location>
        <begin position="23"/>
        <end position="128"/>
    </location>
</feature>
<evidence type="ECO:0000256" key="4">
    <source>
        <dbReference type="ARBA" id="ARBA00022679"/>
    </source>
</evidence>
<dbReference type="EC" id="2.7.1.-" evidence="8"/>
<dbReference type="InterPro" id="IPR011055">
    <property type="entry name" value="Dup_hybrid_motif"/>
</dbReference>
<keyword evidence="6" id="KW-0418">Kinase</keyword>
<dbReference type="KEGG" id="lxl:KDY119_00166"/>
<evidence type="ECO:0000256" key="3">
    <source>
        <dbReference type="ARBA" id="ARBA00022597"/>
    </source>
</evidence>
<dbReference type="EMBL" id="CP045529">
    <property type="protein sequence ID" value="QFU96679.1"/>
    <property type="molecule type" value="Genomic_DNA"/>
</dbReference>
<dbReference type="Gene3D" id="2.70.70.10">
    <property type="entry name" value="Glucose Permease (Domain IIA)"/>
    <property type="match status" value="1"/>
</dbReference>
<evidence type="ECO:0000256" key="2">
    <source>
        <dbReference type="ARBA" id="ARBA00022448"/>
    </source>
</evidence>
<keyword evidence="2" id="KW-0813">Transport</keyword>
<evidence type="ECO:0000256" key="6">
    <source>
        <dbReference type="ARBA" id="ARBA00022777"/>
    </source>
</evidence>
<reference evidence="8 9" key="1">
    <citation type="submission" date="2019-10" db="EMBL/GenBank/DDBJ databases">
        <title>Genome sequence of Luteimicrobium xylanilyticum HY-24.</title>
        <authorList>
            <person name="Kim D.Y."/>
            <person name="Park H.-Y."/>
        </authorList>
    </citation>
    <scope>NUCLEOTIDE SEQUENCE [LARGE SCALE GENOMIC DNA]</scope>
    <source>
        <strain evidence="8 9">HY-24</strain>
    </source>
</reference>
<dbReference type="GO" id="GO:0005737">
    <property type="term" value="C:cytoplasm"/>
    <property type="evidence" value="ECO:0007669"/>
    <property type="project" value="UniProtKB-SubCell"/>
</dbReference>
<protein>
    <submittedName>
        <fullName evidence="8">PTS system sucrose-specific EIIBCA component</fullName>
        <ecNumber evidence="8">2.7.1.-</ecNumber>
    </submittedName>
</protein>
<gene>
    <name evidence="8" type="primary">bglF</name>
    <name evidence="8" type="ORF">KDY119_00166</name>
</gene>
<keyword evidence="5" id="KW-0598">Phosphotransferase system</keyword>
<dbReference type="GO" id="GO:0016301">
    <property type="term" value="F:kinase activity"/>
    <property type="evidence" value="ECO:0007669"/>
    <property type="project" value="UniProtKB-KW"/>
</dbReference>
<keyword evidence="9" id="KW-1185">Reference proteome</keyword>
<dbReference type="PANTHER" id="PTHR45008:SF1">
    <property type="entry name" value="PTS SYSTEM GLUCOSE-SPECIFIC EIIA COMPONENT"/>
    <property type="match status" value="1"/>
</dbReference>
<dbReference type="PANTHER" id="PTHR45008">
    <property type="entry name" value="PTS SYSTEM GLUCOSE-SPECIFIC EIIA COMPONENT"/>
    <property type="match status" value="1"/>
</dbReference>
<evidence type="ECO:0000256" key="5">
    <source>
        <dbReference type="ARBA" id="ARBA00022683"/>
    </source>
</evidence>
<accession>A0A5P9Q5P9</accession>
<dbReference type="InterPro" id="IPR050890">
    <property type="entry name" value="PTS_EIIA_component"/>
</dbReference>
<dbReference type="Proteomes" id="UP000326702">
    <property type="component" value="Chromosome"/>
</dbReference>
<evidence type="ECO:0000313" key="8">
    <source>
        <dbReference type="EMBL" id="QFU96679.1"/>
    </source>
</evidence>
<keyword evidence="4 8" id="KW-0808">Transferase</keyword>
<sequence>MAAVLPVAAPLGGTVVELAQVDDPVFSAALVGPGIAIDPGAAAESTAVAPVAGTIAKLHPHAFVVKTDDGVGILVHLGIDTVQLQGAGFTLHAAEGDRVEAGQALVTWSPGDVVAGGRSAVCPVVALDQKPEGVAVVAAVGEPVEAGSKLLEVG</sequence>
<evidence type="ECO:0000259" key="7">
    <source>
        <dbReference type="PROSITE" id="PS51093"/>
    </source>
</evidence>
<evidence type="ECO:0000256" key="1">
    <source>
        <dbReference type="ARBA" id="ARBA00004496"/>
    </source>
</evidence>
<proteinExistence type="predicted"/>
<dbReference type="InterPro" id="IPR001127">
    <property type="entry name" value="PTS_EIIA_1_perm"/>
</dbReference>
<keyword evidence="3" id="KW-0762">Sugar transport</keyword>
<evidence type="ECO:0000313" key="9">
    <source>
        <dbReference type="Proteomes" id="UP000326702"/>
    </source>
</evidence>
<comment type="subcellular location">
    <subcellularLocation>
        <location evidence="1">Cytoplasm</location>
    </subcellularLocation>
</comment>
<dbReference type="Pfam" id="PF00358">
    <property type="entry name" value="PTS_EIIA_1"/>
    <property type="match status" value="1"/>
</dbReference>
<organism evidence="8 9">
    <name type="scientific">Luteimicrobium xylanilyticum</name>
    <dbReference type="NCBI Taxonomy" id="1133546"/>
    <lineage>
        <taxon>Bacteria</taxon>
        <taxon>Bacillati</taxon>
        <taxon>Actinomycetota</taxon>
        <taxon>Actinomycetes</taxon>
        <taxon>Micrococcales</taxon>
        <taxon>Luteimicrobium</taxon>
    </lineage>
</organism>
<dbReference type="NCBIfam" id="TIGR00830">
    <property type="entry name" value="PTBA"/>
    <property type="match status" value="1"/>
</dbReference>
<dbReference type="PROSITE" id="PS00371">
    <property type="entry name" value="PTS_EIIA_TYPE_1_HIS"/>
    <property type="match status" value="1"/>
</dbReference>